<dbReference type="Gene3D" id="1.10.150.240">
    <property type="entry name" value="Putative phosphatase, domain 2"/>
    <property type="match status" value="1"/>
</dbReference>
<evidence type="ECO:0000256" key="8">
    <source>
        <dbReference type="ARBA" id="ARBA00066472"/>
    </source>
</evidence>
<feature type="binding site" evidence="9">
    <location>
        <position position="8"/>
    </location>
    <ligand>
        <name>Mg(2+)</name>
        <dbReference type="ChEBI" id="CHEBI:18420"/>
    </ligand>
</feature>
<evidence type="ECO:0000313" key="11">
    <source>
        <dbReference type="Proteomes" id="UP000193834"/>
    </source>
</evidence>
<keyword evidence="2 9" id="KW-0479">Metal-binding</keyword>
<dbReference type="CDD" id="cd02586">
    <property type="entry name" value="HAD_PHN"/>
    <property type="match status" value="1"/>
</dbReference>
<dbReference type="RefSeq" id="WP_085493551.1">
    <property type="nucleotide sequence ID" value="NZ_FXAZ01000001.1"/>
</dbReference>
<keyword evidence="3 9" id="KW-0378">Hydrolase</keyword>
<evidence type="ECO:0000256" key="5">
    <source>
        <dbReference type="ARBA" id="ARBA00023270"/>
    </source>
</evidence>
<dbReference type="GO" id="GO:0008967">
    <property type="term" value="F:phosphoglycolate phosphatase activity"/>
    <property type="evidence" value="ECO:0007669"/>
    <property type="project" value="TreeGrafter"/>
</dbReference>
<evidence type="ECO:0000256" key="1">
    <source>
        <dbReference type="ARBA" id="ARBA00011738"/>
    </source>
</evidence>
<dbReference type="HAMAP" id="MF_01375">
    <property type="entry name" value="PhnX"/>
    <property type="match status" value="1"/>
</dbReference>
<comment type="similarity">
    <text evidence="9">Belongs to the HAD-like hydrolase superfamily. PhnX family.</text>
</comment>
<dbReference type="FunFam" id="1.10.150.240:FF:000006">
    <property type="entry name" value="Phosphonoacetaldehyde hydrolase"/>
    <property type="match status" value="1"/>
</dbReference>
<feature type="binding site" evidence="9">
    <location>
        <position position="182"/>
    </location>
    <ligand>
        <name>Mg(2+)</name>
        <dbReference type="ChEBI" id="CHEBI:18420"/>
    </ligand>
</feature>
<evidence type="ECO:0000256" key="6">
    <source>
        <dbReference type="ARBA" id="ARBA00052005"/>
    </source>
</evidence>
<dbReference type="SFLD" id="SFLDG01135">
    <property type="entry name" value="C1.5.6:_HAD__Beta-PGM__Phospha"/>
    <property type="match status" value="1"/>
</dbReference>
<comment type="cofactor">
    <cofactor evidence="9">
        <name>Mg(2+)</name>
        <dbReference type="ChEBI" id="CHEBI:18420"/>
    </cofactor>
    <text evidence="9">Binds 1 Mg(2+) ion per subunit.</text>
</comment>
<dbReference type="InterPro" id="IPR036412">
    <property type="entry name" value="HAD-like_sf"/>
</dbReference>
<dbReference type="PANTHER" id="PTHR43434">
    <property type="entry name" value="PHOSPHOGLYCOLATE PHOSPHATASE"/>
    <property type="match status" value="1"/>
</dbReference>
<feature type="binding site" evidence="9">
    <location>
        <position position="10"/>
    </location>
    <ligand>
        <name>Mg(2+)</name>
        <dbReference type="ChEBI" id="CHEBI:18420"/>
    </ligand>
</feature>
<gene>
    <name evidence="9" type="primary">phnX</name>
    <name evidence="10" type="ORF">SAMN06295960_1408</name>
</gene>
<dbReference type="GO" id="GO:0050194">
    <property type="term" value="F:phosphonoacetaldehyde hydrolase activity"/>
    <property type="evidence" value="ECO:0007669"/>
    <property type="project" value="UniProtKB-UniRule"/>
</dbReference>
<dbReference type="SUPFAM" id="SSF56784">
    <property type="entry name" value="HAD-like"/>
    <property type="match status" value="1"/>
</dbReference>
<dbReference type="GO" id="GO:0006281">
    <property type="term" value="P:DNA repair"/>
    <property type="evidence" value="ECO:0007669"/>
    <property type="project" value="TreeGrafter"/>
</dbReference>
<feature type="active site" description="Nucleophile" evidence="9">
    <location>
        <position position="8"/>
    </location>
</feature>
<protein>
    <recommendedName>
        <fullName evidence="8 9">Phosphonoacetaldehyde hydrolase</fullName>
        <shortName evidence="9">Phosphonatase</shortName>
        <ecNumber evidence="8 9">3.11.1.1</ecNumber>
    </recommendedName>
    <alternativeName>
        <fullName evidence="9">Phosphonoacetaldehyde phosphonohydrolase</fullName>
    </alternativeName>
</protein>
<dbReference type="OrthoDB" id="5504491at2"/>
<dbReference type="Gene3D" id="3.40.50.1000">
    <property type="entry name" value="HAD superfamily/HAD-like"/>
    <property type="match status" value="1"/>
</dbReference>
<comment type="subunit">
    <text evidence="1 9">Homodimer.</text>
</comment>
<dbReference type="GO" id="GO:0000287">
    <property type="term" value="F:magnesium ion binding"/>
    <property type="evidence" value="ECO:0007669"/>
    <property type="project" value="UniProtKB-UniRule"/>
</dbReference>
<evidence type="ECO:0000256" key="2">
    <source>
        <dbReference type="ARBA" id="ARBA00022723"/>
    </source>
</evidence>
<dbReference type="Proteomes" id="UP000193834">
    <property type="component" value="Unassembled WGS sequence"/>
</dbReference>
<dbReference type="EC" id="3.11.1.1" evidence="8 9"/>
<dbReference type="Pfam" id="PF00702">
    <property type="entry name" value="Hydrolase"/>
    <property type="match status" value="1"/>
</dbReference>
<dbReference type="InterPro" id="IPR006323">
    <property type="entry name" value="Phosphonoacetald_hydro"/>
</dbReference>
<sequence length="266" mass="29790">MIKAIIFDWAGTTVDYGCFAPMQVFKQVFCERGIEITDREAREPMGMQKRDHIAAICSQERVSALWEEKYGHAPTENDIDELYAQFEPALFRILHQYGEPLEGVADMVLKLKDDGLKIGSTTGYTKEMMDVIVPVAKAHGYAPDCLVTPNEVPAGRPYPWMIYENMKHLGIDSKDEVMKIGDTVSDMQEGRLAGVWTVGVIEGSSELGLGKHEVESLSEEALNERKQEVHKRLIEHGAHLVINRITDVPQAIRHIEMLLATGGRAL</sequence>
<dbReference type="AlphaFoldDB" id="A0A1X7JB57"/>
<accession>A0A1X7JB57</accession>
<dbReference type="NCBIfam" id="TIGR01422">
    <property type="entry name" value="phosphonatase"/>
    <property type="match status" value="1"/>
</dbReference>
<dbReference type="EMBL" id="FXAZ01000001">
    <property type="protein sequence ID" value="SMG24952.1"/>
    <property type="molecule type" value="Genomic_DNA"/>
</dbReference>
<keyword evidence="5 9" id="KW-0704">Schiff base</keyword>
<proteinExistence type="inferred from homology"/>
<dbReference type="STRING" id="1852522.SAMN06295960_1408"/>
<dbReference type="InterPro" id="IPR023214">
    <property type="entry name" value="HAD_sf"/>
</dbReference>
<evidence type="ECO:0000256" key="7">
    <source>
        <dbReference type="ARBA" id="ARBA00056573"/>
    </source>
</evidence>
<dbReference type="PANTHER" id="PTHR43434:SF19">
    <property type="entry name" value="PHOSPHONOACETALDEHYDE HYDROLASE"/>
    <property type="match status" value="1"/>
</dbReference>
<dbReference type="GO" id="GO:0005829">
    <property type="term" value="C:cytosol"/>
    <property type="evidence" value="ECO:0007669"/>
    <property type="project" value="TreeGrafter"/>
</dbReference>
<evidence type="ECO:0000256" key="4">
    <source>
        <dbReference type="ARBA" id="ARBA00022842"/>
    </source>
</evidence>
<dbReference type="SFLD" id="SFLDS00003">
    <property type="entry name" value="Haloacid_Dehalogenase"/>
    <property type="match status" value="1"/>
</dbReference>
<dbReference type="InterPro" id="IPR050155">
    <property type="entry name" value="HAD-like_hydrolase_sf"/>
</dbReference>
<comment type="catalytic activity">
    <reaction evidence="6 9">
        <text>phosphonoacetaldehyde + H2O = acetaldehyde + phosphate + H(+)</text>
        <dbReference type="Rhea" id="RHEA:18905"/>
        <dbReference type="ChEBI" id="CHEBI:15343"/>
        <dbReference type="ChEBI" id="CHEBI:15377"/>
        <dbReference type="ChEBI" id="CHEBI:15378"/>
        <dbReference type="ChEBI" id="CHEBI:43474"/>
        <dbReference type="ChEBI" id="CHEBI:58383"/>
        <dbReference type="EC" id="3.11.1.1"/>
    </reaction>
</comment>
<name>A0A1X7JB57_9BACL</name>
<organism evidence="10 11">
    <name type="scientific">Paenibacillus aquistagni</name>
    <dbReference type="NCBI Taxonomy" id="1852522"/>
    <lineage>
        <taxon>Bacteria</taxon>
        <taxon>Bacillati</taxon>
        <taxon>Bacillota</taxon>
        <taxon>Bacilli</taxon>
        <taxon>Bacillales</taxon>
        <taxon>Paenibacillaceae</taxon>
        <taxon>Paenibacillus</taxon>
    </lineage>
</organism>
<keyword evidence="11" id="KW-1185">Reference proteome</keyword>
<keyword evidence="4 9" id="KW-0460">Magnesium</keyword>
<dbReference type="GO" id="GO:0019700">
    <property type="term" value="P:organic phosphonate catabolic process"/>
    <property type="evidence" value="ECO:0007669"/>
    <property type="project" value="InterPro"/>
</dbReference>
<evidence type="ECO:0000256" key="9">
    <source>
        <dbReference type="HAMAP-Rule" id="MF_01375"/>
    </source>
</evidence>
<dbReference type="SFLD" id="SFLDG01129">
    <property type="entry name" value="C1.5:_HAD__Beta-PGM__Phosphata"/>
    <property type="match status" value="1"/>
</dbReference>
<reference evidence="10 11" key="1">
    <citation type="submission" date="2017-04" db="EMBL/GenBank/DDBJ databases">
        <authorList>
            <person name="Afonso C.L."/>
            <person name="Miller P.J."/>
            <person name="Scott M.A."/>
            <person name="Spackman E."/>
            <person name="Goraichik I."/>
            <person name="Dimitrov K.M."/>
            <person name="Suarez D.L."/>
            <person name="Swayne D.E."/>
        </authorList>
    </citation>
    <scope>NUCLEOTIDE SEQUENCE [LARGE SCALE GENOMIC DNA]</scope>
    <source>
        <strain evidence="10 11">11</strain>
    </source>
</reference>
<comment type="function">
    <text evidence="7 9">Involved in phosphonate degradation.</text>
</comment>
<evidence type="ECO:0000313" key="10">
    <source>
        <dbReference type="EMBL" id="SMG24952.1"/>
    </source>
</evidence>
<feature type="active site" description="Schiff-base intermediate with substrate" evidence="9">
    <location>
        <position position="49"/>
    </location>
</feature>
<evidence type="ECO:0000256" key="3">
    <source>
        <dbReference type="ARBA" id="ARBA00022801"/>
    </source>
</evidence>
<dbReference type="InterPro" id="IPR023198">
    <property type="entry name" value="PGP-like_dom2"/>
</dbReference>